<protein>
    <submittedName>
        <fullName evidence="1">Uncharacterized protein</fullName>
    </submittedName>
</protein>
<keyword evidence="2" id="KW-1185">Reference proteome</keyword>
<proteinExistence type="predicted"/>
<accession>A0AAY5ET38</accession>
<sequence>MLPFITQTPAGQKLLELRRKDNGAQLTPEELIQIIKQPSGCHCVSAHRGLPVQRYMTHHCSNATERPIFLLFLVIIADLETEFKLLECSASTQSFSSEALDTCKNPASKKIHYRYDCTQFVWISCYLFLVPHHPLVASFALTGASVPLPSITATNGPLRQTVASKVENICAEQSRKVASASTRPRHAVRTGTWHTGTPAWKPPVHARTFKIF</sequence>
<reference evidence="1" key="3">
    <citation type="submission" date="2025-09" db="UniProtKB">
        <authorList>
            <consortium name="Ensembl"/>
        </authorList>
    </citation>
    <scope>IDENTIFICATION</scope>
</reference>
<evidence type="ECO:0000313" key="2">
    <source>
        <dbReference type="Proteomes" id="UP000314983"/>
    </source>
</evidence>
<dbReference type="InterPro" id="IPR027818">
    <property type="entry name" value="SPACA9"/>
</dbReference>
<reference evidence="1" key="2">
    <citation type="submission" date="2025-08" db="UniProtKB">
        <authorList>
            <consortium name="Ensembl"/>
        </authorList>
    </citation>
    <scope>IDENTIFICATION</scope>
</reference>
<dbReference type="Proteomes" id="UP000314983">
    <property type="component" value="Chromosome 9"/>
</dbReference>
<evidence type="ECO:0000313" key="1">
    <source>
        <dbReference type="Ensembl" id="ENSEEEP00000060135.1"/>
    </source>
</evidence>
<organism evidence="1 2">
    <name type="scientific">Electrophorus electricus</name>
    <name type="common">Electric eel</name>
    <name type="synonym">Gymnotus electricus</name>
    <dbReference type="NCBI Taxonomy" id="8005"/>
    <lineage>
        <taxon>Eukaryota</taxon>
        <taxon>Metazoa</taxon>
        <taxon>Chordata</taxon>
        <taxon>Craniata</taxon>
        <taxon>Vertebrata</taxon>
        <taxon>Euteleostomi</taxon>
        <taxon>Actinopterygii</taxon>
        <taxon>Neopterygii</taxon>
        <taxon>Teleostei</taxon>
        <taxon>Ostariophysi</taxon>
        <taxon>Gymnotiformes</taxon>
        <taxon>Gymnotoidei</taxon>
        <taxon>Gymnotidae</taxon>
        <taxon>Electrophorus</taxon>
    </lineage>
</organism>
<dbReference type="AlphaFoldDB" id="A0AAY5ET38"/>
<name>A0AAY5ET38_ELEEL</name>
<dbReference type="Pfam" id="PF15120">
    <property type="entry name" value="SPACA9"/>
    <property type="match status" value="1"/>
</dbReference>
<reference evidence="1 2" key="1">
    <citation type="submission" date="2020-05" db="EMBL/GenBank/DDBJ databases">
        <title>Electrophorus electricus (electric eel) genome, fEleEle1, primary haplotype.</title>
        <authorList>
            <person name="Myers G."/>
            <person name="Meyer A."/>
            <person name="Fedrigo O."/>
            <person name="Formenti G."/>
            <person name="Rhie A."/>
            <person name="Tracey A."/>
            <person name="Sims Y."/>
            <person name="Jarvis E.D."/>
        </authorList>
    </citation>
    <scope>NUCLEOTIDE SEQUENCE [LARGE SCALE GENOMIC DNA]</scope>
</reference>
<dbReference type="Ensembl" id="ENSEEET00000053999.1">
    <property type="protein sequence ID" value="ENSEEEP00000060135.1"/>
    <property type="gene ID" value="ENSEEEG00000026253.1"/>
</dbReference>